<dbReference type="EMBL" id="MLFU01000015">
    <property type="protein sequence ID" value="KAK1501599.1"/>
    <property type="molecule type" value="Genomic_DNA"/>
</dbReference>
<gene>
    <name evidence="1" type="ORF">CTAM01_05823</name>
</gene>
<proteinExistence type="predicted"/>
<reference evidence="1 2" key="1">
    <citation type="submission" date="2016-10" db="EMBL/GenBank/DDBJ databases">
        <title>The genome sequence of Colletotrichum fioriniae PJ7.</title>
        <authorList>
            <person name="Baroncelli R."/>
        </authorList>
    </citation>
    <scope>NUCLEOTIDE SEQUENCE [LARGE SCALE GENOMIC DNA]</scope>
    <source>
        <strain evidence="1 2">Tom-12</strain>
    </source>
</reference>
<sequence>MHESYFAMGERGRHGCWAPVSLRLSCMPTTTTTTTTTTTSHDAGRGQVDVENVMFRRLSEARKIGRPFPVVSELLWVWQPFPSPLNRIQGTRRAF</sequence>
<protein>
    <submittedName>
        <fullName evidence="1">Uncharacterized protein</fullName>
    </submittedName>
</protein>
<name>A0ABQ9RDL6_9PEZI</name>
<evidence type="ECO:0000313" key="1">
    <source>
        <dbReference type="EMBL" id="KAK1501599.1"/>
    </source>
</evidence>
<keyword evidence="2" id="KW-1185">Reference proteome</keyword>
<dbReference type="RefSeq" id="XP_060383522.1">
    <property type="nucleotide sequence ID" value="XM_060521853.1"/>
</dbReference>
<dbReference type="GeneID" id="85406091"/>
<organism evidence="1 2">
    <name type="scientific">Colletotrichum tamarilloi</name>
    <dbReference type="NCBI Taxonomy" id="1209934"/>
    <lineage>
        <taxon>Eukaryota</taxon>
        <taxon>Fungi</taxon>
        <taxon>Dikarya</taxon>
        <taxon>Ascomycota</taxon>
        <taxon>Pezizomycotina</taxon>
        <taxon>Sordariomycetes</taxon>
        <taxon>Hypocreomycetidae</taxon>
        <taxon>Glomerellales</taxon>
        <taxon>Glomerellaceae</taxon>
        <taxon>Colletotrichum</taxon>
        <taxon>Colletotrichum acutatum species complex</taxon>
    </lineage>
</organism>
<evidence type="ECO:0000313" key="2">
    <source>
        <dbReference type="Proteomes" id="UP001227543"/>
    </source>
</evidence>
<dbReference type="Proteomes" id="UP001227543">
    <property type="component" value="Unassembled WGS sequence"/>
</dbReference>
<accession>A0ABQ9RDL6</accession>
<comment type="caution">
    <text evidence="1">The sequence shown here is derived from an EMBL/GenBank/DDBJ whole genome shotgun (WGS) entry which is preliminary data.</text>
</comment>